<name>A0A4Y2LWT9_ARAVE</name>
<sequence length="175" mass="19770">MVLHGAPEWAYPLSARQERQLNSLQRKFLFNISVAYSPTPTAALQVIEELLPLHLKAEQEAVYVRVTRLGKASHLKDQKFDPKDFEEKISTAKFHPASFDLANRVSFHHIFSTDETINIYTDGSKIDDRTGGYGDLDQMNCVECGDHLTHVGWPTRKGVETPQGPPEKENQPQTP</sequence>
<protein>
    <submittedName>
        <fullName evidence="2">Uncharacterized protein</fullName>
    </submittedName>
</protein>
<dbReference type="Proteomes" id="UP000499080">
    <property type="component" value="Unassembled WGS sequence"/>
</dbReference>
<feature type="compositionally biased region" description="Basic and acidic residues" evidence="1">
    <location>
        <begin position="166"/>
        <end position="175"/>
    </location>
</feature>
<comment type="caution">
    <text evidence="2">The sequence shown here is derived from an EMBL/GenBank/DDBJ whole genome shotgun (WGS) entry which is preliminary data.</text>
</comment>
<reference evidence="2 3" key="1">
    <citation type="journal article" date="2019" name="Sci. Rep.">
        <title>Orb-weaving spider Araneus ventricosus genome elucidates the spidroin gene catalogue.</title>
        <authorList>
            <person name="Kono N."/>
            <person name="Nakamura H."/>
            <person name="Ohtoshi R."/>
            <person name="Moran D.A.P."/>
            <person name="Shinohara A."/>
            <person name="Yoshida Y."/>
            <person name="Fujiwara M."/>
            <person name="Mori M."/>
            <person name="Tomita M."/>
            <person name="Arakawa K."/>
        </authorList>
    </citation>
    <scope>NUCLEOTIDE SEQUENCE [LARGE SCALE GENOMIC DNA]</scope>
</reference>
<evidence type="ECO:0000313" key="3">
    <source>
        <dbReference type="Proteomes" id="UP000499080"/>
    </source>
</evidence>
<proteinExistence type="predicted"/>
<accession>A0A4Y2LWT9</accession>
<evidence type="ECO:0000256" key="1">
    <source>
        <dbReference type="SAM" id="MobiDB-lite"/>
    </source>
</evidence>
<evidence type="ECO:0000313" key="2">
    <source>
        <dbReference type="EMBL" id="GBN19298.1"/>
    </source>
</evidence>
<keyword evidence="3" id="KW-1185">Reference proteome</keyword>
<organism evidence="2 3">
    <name type="scientific">Araneus ventricosus</name>
    <name type="common">Orbweaver spider</name>
    <name type="synonym">Epeira ventricosa</name>
    <dbReference type="NCBI Taxonomy" id="182803"/>
    <lineage>
        <taxon>Eukaryota</taxon>
        <taxon>Metazoa</taxon>
        <taxon>Ecdysozoa</taxon>
        <taxon>Arthropoda</taxon>
        <taxon>Chelicerata</taxon>
        <taxon>Arachnida</taxon>
        <taxon>Araneae</taxon>
        <taxon>Araneomorphae</taxon>
        <taxon>Entelegynae</taxon>
        <taxon>Araneoidea</taxon>
        <taxon>Araneidae</taxon>
        <taxon>Araneus</taxon>
    </lineage>
</organism>
<dbReference type="AlphaFoldDB" id="A0A4Y2LWT9"/>
<feature type="region of interest" description="Disordered" evidence="1">
    <location>
        <begin position="153"/>
        <end position="175"/>
    </location>
</feature>
<gene>
    <name evidence="2" type="ORF">AVEN_206145_1</name>
</gene>
<dbReference type="EMBL" id="BGPR01006474">
    <property type="protein sequence ID" value="GBN19298.1"/>
    <property type="molecule type" value="Genomic_DNA"/>
</dbReference>